<evidence type="ECO:0008006" key="4">
    <source>
        <dbReference type="Google" id="ProtNLM"/>
    </source>
</evidence>
<evidence type="ECO:0000313" key="2">
    <source>
        <dbReference type="EMBL" id="SHL66663.1"/>
    </source>
</evidence>
<protein>
    <recommendedName>
        <fullName evidence="4">Lipoprotein</fullName>
    </recommendedName>
</protein>
<keyword evidence="3" id="KW-1185">Reference proteome</keyword>
<evidence type="ECO:0000256" key="1">
    <source>
        <dbReference type="SAM" id="SignalP"/>
    </source>
</evidence>
<gene>
    <name evidence="2" type="ORF">SAMN05444266_104329</name>
</gene>
<sequence>MKKVNSILAIFGAAFISMNVASCGSAPDPVEYNNKLMTVMNENEKDMNAMNGAMSSQDYSKAENVRKSWSEHLSKSIETVDKMESIDDAGLKAAVSEGLKNYKKIADEDYKTLIDLRTKEKSGDVTVQPQIQSTLDKMNNSFDAIGNKINQASNAFEKKATKQ</sequence>
<feature type="signal peptide" evidence="1">
    <location>
        <begin position="1"/>
        <end position="21"/>
    </location>
</feature>
<evidence type="ECO:0000313" key="3">
    <source>
        <dbReference type="Proteomes" id="UP000184420"/>
    </source>
</evidence>
<name>A0A1M7CHL1_9BACT</name>
<dbReference type="AlphaFoldDB" id="A0A1M7CHL1"/>
<dbReference type="EMBL" id="FRBL01000004">
    <property type="protein sequence ID" value="SHL66663.1"/>
    <property type="molecule type" value="Genomic_DNA"/>
</dbReference>
<dbReference type="STRING" id="1419482.SAMN05444266_104329"/>
<feature type="chain" id="PRO_5012590589" description="Lipoprotein" evidence="1">
    <location>
        <begin position="22"/>
        <end position="163"/>
    </location>
</feature>
<accession>A0A1M7CHL1</accession>
<keyword evidence="1" id="KW-0732">Signal</keyword>
<dbReference type="Proteomes" id="UP000184420">
    <property type="component" value="Unassembled WGS sequence"/>
</dbReference>
<reference evidence="2 3" key="1">
    <citation type="submission" date="2016-11" db="EMBL/GenBank/DDBJ databases">
        <authorList>
            <person name="Jaros S."/>
            <person name="Januszkiewicz K."/>
            <person name="Wedrychowicz H."/>
        </authorList>
    </citation>
    <scope>NUCLEOTIDE SEQUENCE [LARGE SCALE GENOMIC DNA]</scope>
    <source>
        <strain evidence="2 3">DSM 27406</strain>
    </source>
</reference>
<organism evidence="2 3">
    <name type="scientific">Chitinophaga jiangningensis</name>
    <dbReference type="NCBI Taxonomy" id="1419482"/>
    <lineage>
        <taxon>Bacteria</taxon>
        <taxon>Pseudomonadati</taxon>
        <taxon>Bacteroidota</taxon>
        <taxon>Chitinophagia</taxon>
        <taxon>Chitinophagales</taxon>
        <taxon>Chitinophagaceae</taxon>
        <taxon>Chitinophaga</taxon>
    </lineage>
</organism>
<proteinExistence type="predicted"/>
<dbReference type="OrthoDB" id="1150657at2"/>
<dbReference type="RefSeq" id="WP_073081012.1">
    <property type="nucleotide sequence ID" value="NZ_FRBL01000004.1"/>
</dbReference>